<reference evidence="1 2" key="1">
    <citation type="journal article" date="2010" name="J. Bacteriol.">
        <title>Genome sequence of Lentisphaera araneosa HTCC2155T, the type species of the order Lentisphaerales in the phylum Lentisphaerae.</title>
        <authorList>
            <person name="Thrash J.C."/>
            <person name="Cho J.C."/>
            <person name="Vergin K.L."/>
            <person name="Morris R.M."/>
            <person name="Giovannoni S.J."/>
        </authorList>
    </citation>
    <scope>NUCLEOTIDE SEQUENCE [LARGE SCALE GENOMIC DNA]</scope>
    <source>
        <strain evidence="1 2">HTCC2155</strain>
    </source>
</reference>
<organism evidence="1 2">
    <name type="scientific">Lentisphaera araneosa HTCC2155</name>
    <dbReference type="NCBI Taxonomy" id="313628"/>
    <lineage>
        <taxon>Bacteria</taxon>
        <taxon>Pseudomonadati</taxon>
        <taxon>Lentisphaerota</taxon>
        <taxon>Lentisphaeria</taxon>
        <taxon>Lentisphaerales</taxon>
        <taxon>Lentisphaeraceae</taxon>
        <taxon>Lentisphaera</taxon>
    </lineage>
</organism>
<dbReference type="EMBL" id="ABCK01000020">
    <property type="protein sequence ID" value="EDM26063.1"/>
    <property type="molecule type" value="Genomic_DNA"/>
</dbReference>
<keyword evidence="2" id="KW-1185">Reference proteome</keyword>
<protein>
    <submittedName>
        <fullName evidence="1">Uncharacterized protein</fullName>
    </submittedName>
</protein>
<dbReference type="Proteomes" id="UP000004947">
    <property type="component" value="Unassembled WGS sequence"/>
</dbReference>
<comment type="caution">
    <text evidence="1">The sequence shown here is derived from an EMBL/GenBank/DDBJ whole genome shotgun (WGS) entry which is preliminary data.</text>
</comment>
<name>A6DQI2_9BACT</name>
<gene>
    <name evidence="1" type="ORF">LNTAR_04416</name>
</gene>
<dbReference type="AlphaFoldDB" id="A6DQI2"/>
<sequence length="72" mass="8338">MCTRKGTESSNLSLSATLLKKLKFLLQLFFAHKYKRHWLPTFNLSLSSLRLHHSFSTLNKKNGITAPPRDEH</sequence>
<dbReference type="STRING" id="313628.LNTAR_04416"/>
<accession>A6DQI2</accession>
<proteinExistence type="predicted"/>
<evidence type="ECO:0000313" key="1">
    <source>
        <dbReference type="EMBL" id="EDM26063.1"/>
    </source>
</evidence>
<evidence type="ECO:0000313" key="2">
    <source>
        <dbReference type="Proteomes" id="UP000004947"/>
    </source>
</evidence>